<sequence>MNISEGIDRAIGVVAPQWHARRAEARLRVAALDAGRAQLRGYDAAEASRANRGRVRRGGSADAVSDRAREPMSWVAHDLVRNNKYAAAAISQMVSMAWGDGIAAQAVHPVKRVQQRAQDALDRAAESRIDGFGDWFGFGKISVREMMVGGESLALWKSDGRLPNTGVVGMEGAQLDMSKTGQLRNGGKIVQGVEYDRDGMRVAYWLYEHHPQDITGGWEASKRVDAMHVDHLFERIRHGQTRGISWLAPVATTMRDIKDVEDARALREKIQNCLAIVLQSGPGDARSPMAIGEQDEAEGDKGRGPLEETIRPGMIARFQPGESATVVNPSPALGTVEFIRQQLAGVSANLAPYHLMTGDTTGANYTTLRAVMNGAYSRITDWQQNEIIPLLSRPMAERIMVRTAITQRDPRFLDVRFNWALPRRYMVDPIKDLAGEIMEIRAGLQTIRRSLGDRGLNVEEHFAELKAMNDLIDKLGLALDSDPRRVTDAGQLQQAVGWLAPKDGTVN</sequence>
<dbReference type="AlphaFoldDB" id="A0A6G6Y5W7"/>
<gene>
    <name evidence="1" type="ORF">G5C33_09480</name>
</gene>
<name>A0A6G6Y5W7_9SPHN</name>
<keyword evidence="2" id="KW-1185">Reference proteome</keyword>
<dbReference type="Proteomes" id="UP000501568">
    <property type="component" value="Chromosome"/>
</dbReference>
<organism evidence="1 2">
    <name type="scientific">Stakelama tenebrarum</name>
    <dbReference type="NCBI Taxonomy" id="2711215"/>
    <lineage>
        <taxon>Bacteria</taxon>
        <taxon>Pseudomonadati</taxon>
        <taxon>Pseudomonadota</taxon>
        <taxon>Alphaproteobacteria</taxon>
        <taxon>Sphingomonadales</taxon>
        <taxon>Sphingomonadaceae</taxon>
        <taxon>Stakelama</taxon>
    </lineage>
</organism>
<accession>A0A6G6Y5W7</accession>
<dbReference type="KEGG" id="spzr:G5C33_09480"/>
<dbReference type="GO" id="GO:0005198">
    <property type="term" value="F:structural molecule activity"/>
    <property type="evidence" value="ECO:0007669"/>
    <property type="project" value="InterPro"/>
</dbReference>
<dbReference type="RefSeq" id="WP_165326987.1">
    <property type="nucleotide sequence ID" value="NZ_CP049109.1"/>
</dbReference>
<evidence type="ECO:0000313" key="2">
    <source>
        <dbReference type="Proteomes" id="UP000501568"/>
    </source>
</evidence>
<evidence type="ECO:0000313" key="1">
    <source>
        <dbReference type="EMBL" id="QIG79983.1"/>
    </source>
</evidence>
<dbReference type="EMBL" id="CP049109">
    <property type="protein sequence ID" value="QIG79983.1"/>
    <property type="molecule type" value="Genomic_DNA"/>
</dbReference>
<dbReference type="GO" id="GO:0019068">
    <property type="term" value="P:virion assembly"/>
    <property type="evidence" value="ECO:0007669"/>
    <property type="project" value="InterPro"/>
</dbReference>
<dbReference type="InterPro" id="IPR006429">
    <property type="entry name" value="Phage_lambda_portal"/>
</dbReference>
<protein>
    <submittedName>
        <fullName evidence="1">Phage portal protein</fullName>
    </submittedName>
</protein>
<proteinExistence type="predicted"/>
<dbReference type="Pfam" id="PF05136">
    <property type="entry name" value="Phage_portal_2"/>
    <property type="match status" value="1"/>
</dbReference>
<reference evidence="1 2" key="1">
    <citation type="submission" date="2020-02" db="EMBL/GenBank/DDBJ databases">
        <authorList>
            <person name="Zheng R.K."/>
            <person name="Sun C.M."/>
        </authorList>
    </citation>
    <scope>NUCLEOTIDE SEQUENCE [LARGE SCALE GENOMIC DNA]</scope>
    <source>
        <strain evidence="2">zrk23</strain>
    </source>
</reference>